<protein>
    <submittedName>
        <fullName evidence="2">Uncharacterized protein</fullName>
    </submittedName>
</protein>
<sequence length="122" mass="12148">MAVHGRVAVGGLGGGAAAPPPCTVERAVAARASAARSASGWGVTRSASGPALRSAEARPVTTVLPVGVRRCSVLPSVPPVTSGRASVRVSVATVPLRPRSSSVGAADSSRRNSEGNFMIFTS</sequence>
<reference evidence="2 3" key="1">
    <citation type="submission" date="2020-02" db="EMBL/GenBank/DDBJ databases">
        <title>Draft Genome Sequence of Verrucosispora sp. Strain CWR15, Isolated from Gulf of Mexico Sponge.</title>
        <authorList>
            <person name="Kennedy S.J."/>
            <person name="Cella E."/>
            <person name="Azarian T."/>
            <person name="Baker B.J."/>
            <person name="Shaw L.N."/>
        </authorList>
    </citation>
    <scope>NUCLEOTIDE SEQUENCE [LARGE SCALE GENOMIC DNA]</scope>
    <source>
        <strain evidence="2 3">CWR15</strain>
    </source>
</reference>
<organism evidence="2 3">
    <name type="scientific">Verrucosispora sioxanthis</name>
    <dbReference type="NCBI Taxonomy" id="2499994"/>
    <lineage>
        <taxon>Bacteria</taxon>
        <taxon>Bacillati</taxon>
        <taxon>Actinomycetota</taxon>
        <taxon>Actinomycetes</taxon>
        <taxon>Micromonosporales</taxon>
        <taxon>Micromonosporaceae</taxon>
        <taxon>Micromonospora</taxon>
    </lineage>
</organism>
<dbReference type="EMBL" id="SAIY01000004">
    <property type="protein sequence ID" value="NGM13758.1"/>
    <property type="molecule type" value="Genomic_DNA"/>
</dbReference>
<accession>A0A6M1KUR3</accession>
<evidence type="ECO:0000313" key="3">
    <source>
        <dbReference type="Proteomes" id="UP000478148"/>
    </source>
</evidence>
<comment type="caution">
    <text evidence="2">The sequence shown here is derived from an EMBL/GenBank/DDBJ whole genome shotgun (WGS) entry which is preliminary data.</text>
</comment>
<dbReference type="AlphaFoldDB" id="A0A6M1KUR3"/>
<keyword evidence="3" id="KW-1185">Reference proteome</keyword>
<proteinExistence type="predicted"/>
<name>A0A6M1KUR3_9ACTN</name>
<evidence type="ECO:0000313" key="2">
    <source>
        <dbReference type="EMBL" id="NGM13758.1"/>
    </source>
</evidence>
<feature type="region of interest" description="Disordered" evidence="1">
    <location>
        <begin position="98"/>
        <end position="122"/>
    </location>
</feature>
<dbReference type="Proteomes" id="UP000478148">
    <property type="component" value="Unassembled WGS sequence"/>
</dbReference>
<dbReference type="RefSeq" id="WP_164447684.1">
    <property type="nucleotide sequence ID" value="NZ_SAIY01000004.1"/>
</dbReference>
<gene>
    <name evidence="2" type="ORF">ENC19_14320</name>
</gene>
<feature type="region of interest" description="Disordered" evidence="1">
    <location>
        <begin position="35"/>
        <end position="56"/>
    </location>
</feature>
<evidence type="ECO:0000256" key="1">
    <source>
        <dbReference type="SAM" id="MobiDB-lite"/>
    </source>
</evidence>